<dbReference type="Gene3D" id="2.40.30.10">
    <property type="entry name" value="Translation factors"/>
    <property type="match status" value="1"/>
</dbReference>
<evidence type="ECO:0000256" key="3">
    <source>
        <dbReference type="ARBA" id="ARBA00023134"/>
    </source>
</evidence>
<dbReference type="GO" id="GO:0003924">
    <property type="term" value="F:GTPase activity"/>
    <property type="evidence" value="ECO:0007669"/>
    <property type="project" value="InterPro"/>
</dbReference>
<dbReference type="Pfam" id="PF00009">
    <property type="entry name" value="GTP_EFTU"/>
    <property type="match status" value="1"/>
</dbReference>
<dbReference type="FunFam" id="3.40.50.300:FF:000091">
    <property type="entry name" value="Probable GTP-binding protein 1"/>
    <property type="match status" value="1"/>
</dbReference>
<dbReference type="InterPro" id="IPR050055">
    <property type="entry name" value="EF-Tu_GTPase"/>
</dbReference>
<dbReference type="WBParaSite" id="nRc.2.0.1.t46200-RA">
    <property type="protein sequence ID" value="nRc.2.0.1.t46200-RA"/>
    <property type="gene ID" value="nRc.2.0.1.g46200"/>
</dbReference>
<evidence type="ECO:0000313" key="5">
    <source>
        <dbReference type="Proteomes" id="UP000887565"/>
    </source>
</evidence>
<keyword evidence="5" id="KW-1185">Reference proteome</keyword>
<dbReference type="SUPFAM" id="SSF52540">
    <property type="entry name" value="P-loop containing nucleoside triphosphate hydrolases"/>
    <property type="match status" value="1"/>
</dbReference>
<dbReference type="GO" id="GO:0005525">
    <property type="term" value="F:GTP binding"/>
    <property type="evidence" value="ECO:0007669"/>
    <property type="project" value="UniProtKB-KW"/>
</dbReference>
<dbReference type="CDD" id="cd03694">
    <property type="entry name" value="GTPBP_II"/>
    <property type="match status" value="1"/>
</dbReference>
<reference evidence="6" key="1">
    <citation type="submission" date="2022-11" db="UniProtKB">
        <authorList>
            <consortium name="WormBaseParasite"/>
        </authorList>
    </citation>
    <scope>IDENTIFICATION</scope>
</reference>
<dbReference type="OMA" id="ENMPMKI"/>
<comment type="similarity">
    <text evidence="1">Belongs to the TRAFAC class translation factor GTPase superfamily. Classic translation factor GTPase family. EF-Tu/EF-1A subfamily.</text>
</comment>
<evidence type="ECO:0000259" key="4">
    <source>
        <dbReference type="PROSITE" id="PS51722"/>
    </source>
</evidence>
<dbReference type="SUPFAM" id="SSF50465">
    <property type="entry name" value="EF-Tu/eEF-1alpha/eIF2-gamma C-terminal domain"/>
    <property type="match status" value="1"/>
</dbReference>
<dbReference type="CDD" id="cd04165">
    <property type="entry name" value="GTPBP1_like"/>
    <property type="match status" value="1"/>
</dbReference>
<protein>
    <submittedName>
        <fullName evidence="6">Tr-type G domain-containing protein</fullName>
    </submittedName>
</protein>
<dbReference type="SUPFAM" id="SSF50447">
    <property type="entry name" value="Translation proteins"/>
    <property type="match status" value="1"/>
</dbReference>
<dbReference type="InterPro" id="IPR009000">
    <property type="entry name" value="Transl_B-barrel_sf"/>
</dbReference>
<evidence type="ECO:0000256" key="1">
    <source>
        <dbReference type="ARBA" id="ARBA00007249"/>
    </source>
</evidence>
<name>A0A915L543_ROMCU</name>
<dbReference type="PANTHER" id="PTHR43721:SF3">
    <property type="entry name" value="GTP-BINDING PROTEIN 2"/>
    <property type="match status" value="1"/>
</dbReference>
<dbReference type="PANTHER" id="PTHR43721">
    <property type="entry name" value="ELONGATION FACTOR TU-RELATED"/>
    <property type="match status" value="1"/>
</dbReference>
<keyword evidence="2" id="KW-0547">Nucleotide-binding</keyword>
<organism evidence="5 6">
    <name type="scientific">Romanomermis culicivorax</name>
    <name type="common">Nematode worm</name>
    <dbReference type="NCBI Taxonomy" id="13658"/>
    <lineage>
        <taxon>Eukaryota</taxon>
        <taxon>Metazoa</taxon>
        <taxon>Ecdysozoa</taxon>
        <taxon>Nematoda</taxon>
        <taxon>Enoplea</taxon>
        <taxon>Dorylaimia</taxon>
        <taxon>Mermithida</taxon>
        <taxon>Mermithoidea</taxon>
        <taxon>Mermithidae</taxon>
        <taxon>Romanomermis</taxon>
    </lineage>
</organism>
<feature type="domain" description="Tr-type G" evidence="4">
    <location>
        <begin position="106"/>
        <end position="333"/>
    </location>
</feature>
<accession>A0A915L543</accession>
<evidence type="ECO:0000313" key="6">
    <source>
        <dbReference type="WBParaSite" id="nRc.2.0.1.t46200-RA"/>
    </source>
</evidence>
<dbReference type="InterPro" id="IPR004161">
    <property type="entry name" value="EFTu-like_2"/>
</dbReference>
<dbReference type="AlphaFoldDB" id="A0A915L543"/>
<dbReference type="InterPro" id="IPR027417">
    <property type="entry name" value="P-loop_NTPase"/>
</dbReference>
<dbReference type="InterPro" id="IPR009001">
    <property type="entry name" value="Transl_elong_EF1A/Init_IF2_C"/>
</dbReference>
<keyword evidence="3" id="KW-0342">GTP-binding</keyword>
<dbReference type="Gene3D" id="3.40.50.300">
    <property type="entry name" value="P-loop containing nucleotide triphosphate hydrolases"/>
    <property type="match status" value="1"/>
</dbReference>
<evidence type="ECO:0000256" key="2">
    <source>
        <dbReference type="ARBA" id="ARBA00022741"/>
    </source>
</evidence>
<proteinExistence type="inferred from homology"/>
<dbReference type="Proteomes" id="UP000887565">
    <property type="component" value="Unplaced"/>
</dbReference>
<dbReference type="FunFam" id="2.40.30.10:FF:000014">
    <property type="entry name" value="Probable GTP-binding protein 1"/>
    <property type="match status" value="1"/>
</dbReference>
<dbReference type="Pfam" id="PF03144">
    <property type="entry name" value="GTP_EFTU_D2"/>
    <property type="match status" value="1"/>
</dbReference>
<dbReference type="InterPro" id="IPR000795">
    <property type="entry name" value="T_Tr_GTP-bd_dom"/>
</dbReference>
<dbReference type="InterPro" id="IPR035531">
    <property type="entry name" value="GTPBP1-like"/>
</dbReference>
<sequence>MDFMISLFGSDQTGKQKLKLVNPSPSRFQHLVTQMKWRLREGQGEAIYEIGVEDDGRCTGLTQKEMDASMSTLRRMAVEEREVSDNNQNRFVAEVLVRRTSDQQQFIDLRVAVLGAADAGKSTLLGVLTQGEMDNGRGKSRLNLFRHLHEVQTGRTSSISMEILGFDAEGKTLQHQNHSVEEIYDKAAKLITFIDLAGHQKYMKTTLFGLTGYKPHFVALVVAANMGIVGTTKDHIAWAVALEVPFFIIVTKIDKIRNGLKLEKLLSGLEFFLKQPCYSRICARVRTEDDALTLAASFNSTKVVPIFAVSSVTGDNLDLLEPFLNLLPSYSKRDLELQLNEQPEFQIDEIFNVSDVGVVACGLLFKGIIREGDELYIGPDNDGRFRSVFIDSLQRNRTPCRYVQAGQSAAVSLGDFREFSLRKGMVLISNDSLSLPQATVDFEAEIYVIYHPHRYIAEKFQCTVYIGNVCQTAVMVRIKTDTSSVSVGQTACVRFKFVRVPEYINVSSRILFREGRTKGIGQITRILTDMNEED</sequence>
<dbReference type="GO" id="GO:0003746">
    <property type="term" value="F:translation elongation factor activity"/>
    <property type="evidence" value="ECO:0007669"/>
    <property type="project" value="TreeGrafter"/>
</dbReference>
<dbReference type="PROSITE" id="PS51722">
    <property type="entry name" value="G_TR_2"/>
    <property type="match status" value="1"/>
</dbReference>
<dbReference type="CDD" id="cd03708">
    <property type="entry name" value="GTPBP_III"/>
    <property type="match status" value="1"/>
</dbReference>